<keyword evidence="2" id="KW-1185">Reference proteome</keyword>
<reference evidence="1" key="1">
    <citation type="submission" date="2021-06" db="EMBL/GenBank/DDBJ databases">
        <authorList>
            <person name="Kallberg Y."/>
            <person name="Tangrot J."/>
            <person name="Rosling A."/>
        </authorList>
    </citation>
    <scope>NUCLEOTIDE SEQUENCE</scope>
    <source>
        <strain evidence="1">CL356</strain>
    </source>
</reference>
<proteinExistence type="predicted"/>
<organism evidence="1 2">
    <name type="scientific">Acaulospora colombiana</name>
    <dbReference type="NCBI Taxonomy" id="27376"/>
    <lineage>
        <taxon>Eukaryota</taxon>
        <taxon>Fungi</taxon>
        <taxon>Fungi incertae sedis</taxon>
        <taxon>Mucoromycota</taxon>
        <taxon>Glomeromycotina</taxon>
        <taxon>Glomeromycetes</taxon>
        <taxon>Diversisporales</taxon>
        <taxon>Acaulosporaceae</taxon>
        <taxon>Acaulospora</taxon>
    </lineage>
</organism>
<gene>
    <name evidence="1" type="ORF">ACOLOM_LOCUS14302</name>
</gene>
<feature type="non-terminal residue" evidence="1">
    <location>
        <position position="125"/>
    </location>
</feature>
<sequence length="125" mass="13665">QHIPQIAALAQTIVDGIERAYHPDVNPNKTASDYAALSNLATQFYEFLRETGVGALPIFEPPQTSSDVGVNTDADAMALDIISAPPLPEVSNITNMTEEELRTKLNADVNVQYTQQRRVVENANI</sequence>
<evidence type="ECO:0000313" key="2">
    <source>
        <dbReference type="Proteomes" id="UP000789525"/>
    </source>
</evidence>
<name>A0ACA9R8D6_9GLOM</name>
<dbReference type="EMBL" id="CAJVPT010071501">
    <property type="protein sequence ID" value="CAG8780673.1"/>
    <property type="molecule type" value="Genomic_DNA"/>
</dbReference>
<accession>A0ACA9R8D6</accession>
<comment type="caution">
    <text evidence="1">The sequence shown here is derived from an EMBL/GenBank/DDBJ whole genome shotgun (WGS) entry which is preliminary data.</text>
</comment>
<evidence type="ECO:0000313" key="1">
    <source>
        <dbReference type="EMBL" id="CAG8780673.1"/>
    </source>
</evidence>
<dbReference type="Proteomes" id="UP000789525">
    <property type="component" value="Unassembled WGS sequence"/>
</dbReference>
<protein>
    <submittedName>
        <fullName evidence="1">4585_t:CDS:1</fullName>
    </submittedName>
</protein>
<feature type="non-terminal residue" evidence="1">
    <location>
        <position position="1"/>
    </location>
</feature>